<evidence type="ECO:0000256" key="1">
    <source>
        <dbReference type="ARBA" id="ARBA00022734"/>
    </source>
</evidence>
<keyword evidence="1" id="KW-0430">Lectin</keyword>
<evidence type="ECO:0000313" key="3">
    <source>
        <dbReference type="EMBL" id="KAJ8478455.1"/>
    </source>
</evidence>
<name>A0AAV8QKM1_ENSVE</name>
<accession>A0AAV8QKM1</accession>
<keyword evidence="4" id="KW-1185">Reference proteome</keyword>
<gene>
    <name evidence="3" type="ORF">OPV22_022182</name>
</gene>
<dbReference type="AlphaFoldDB" id="A0AAV8QKM1"/>
<dbReference type="InterPro" id="IPR001229">
    <property type="entry name" value="Jacalin-like_lectin_dom"/>
</dbReference>
<dbReference type="Proteomes" id="UP001222027">
    <property type="component" value="Unassembled WGS sequence"/>
</dbReference>
<evidence type="ECO:0000259" key="2">
    <source>
        <dbReference type="PROSITE" id="PS51752"/>
    </source>
</evidence>
<dbReference type="GO" id="GO:0030246">
    <property type="term" value="F:carbohydrate binding"/>
    <property type="evidence" value="ECO:0007669"/>
    <property type="project" value="UniProtKB-KW"/>
</dbReference>
<sequence length="150" mass="15955">MAKVVKVGTWGGNAGNAFDTGRVDRFTKVKVFHGDVIYGLEITFVVGGKTQPPVVIGDKKRASKEISLDEDEHFTSITGYFKPMLGTEVFITQLTLTTDKDRNVSAGKETGNPFSLALEEGGHIVGFSGLVGQSIVAVEAIAVYCALADS</sequence>
<dbReference type="PANTHER" id="PTHR46506">
    <property type="entry name" value="OS05G0143600 PROTEIN"/>
    <property type="match status" value="1"/>
</dbReference>
<dbReference type="Gene3D" id="2.100.10.30">
    <property type="entry name" value="Jacalin-like lectin domain"/>
    <property type="match status" value="1"/>
</dbReference>
<dbReference type="SUPFAM" id="SSF51101">
    <property type="entry name" value="Mannose-binding lectins"/>
    <property type="match status" value="1"/>
</dbReference>
<protein>
    <recommendedName>
        <fullName evidence="2">Jacalin-type lectin domain-containing protein</fullName>
    </recommendedName>
</protein>
<evidence type="ECO:0000313" key="4">
    <source>
        <dbReference type="Proteomes" id="UP001222027"/>
    </source>
</evidence>
<dbReference type="EMBL" id="JAQQAF010000006">
    <property type="protein sequence ID" value="KAJ8478455.1"/>
    <property type="molecule type" value="Genomic_DNA"/>
</dbReference>
<reference evidence="3 4" key="1">
    <citation type="submission" date="2022-12" db="EMBL/GenBank/DDBJ databases">
        <title>Chromosome-scale assembly of the Ensete ventricosum genome.</title>
        <authorList>
            <person name="Dussert Y."/>
            <person name="Stocks J."/>
            <person name="Wendawek A."/>
            <person name="Woldeyes F."/>
            <person name="Nichols R.A."/>
            <person name="Borrell J.S."/>
        </authorList>
    </citation>
    <scope>NUCLEOTIDE SEQUENCE [LARGE SCALE GENOMIC DNA]</scope>
    <source>
        <strain evidence="4">cv. Maze</strain>
        <tissue evidence="3">Seeds</tissue>
    </source>
</reference>
<proteinExistence type="predicted"/>
<dbReference type="SMART" id="SM00915">
    <property type="entry name" value="Jacalin"/>
    <property type="match status" value="1"/>
</dbReference>
<feature type="domain" description="Jacalin-type lectin" evidence="2">
    <location>
        <begin position="4"/>
        <end position="147"/>
    </location>
</feature>
<dbReference type="Pfam" id="PF01419">
    <property type="entry name" value="Jacalin"/>
    <property type="match status" value="1"/>
</dbReference>
<dbReference type="InterPro" id="IPR036404">
    <property type="entry name" value="Jacalin-like_lectin_dom_sf"/>
</dbReference>
<comment type="caution">
    <text evidence="3">The sequence shown here is derived from an EMBL/GenBank/DDBJ whole genome shotgun (WGS) entry which is preliminary data.</text>
</comment>
<organism evidence="3 4">
    <name type="scientific">Ensete ventricosum</name>
    <name type="common">Abyssinian banana</name>
    <name type="synonym">Musa ensete</name>
    <dbReference type="NCBI Taxonomy" id="4639"/>
    <lineage>
        <taxon>Eukaryota</taxon>
        <taxon>Viridiplantae</taxon>
        <taxon>Streptophyta</taxon>
        <taxon>Embryophyta</taxon>
        <taxon>Tracheophyta</taxon>
        <taxon>Spermatophyta</taxon>
        <taxon>Magnoliopsida</taxon>
        <taxon>Liliopsida</taxon>
        <taxon>Zingiberales</taxon>
        <taxon>Musaceae</taxon>
        <taxon>Ensete</taxon>
    </lineage>
</organism>
<dbReference type="PROSITE" id="PS51752">
    <property type="entry name" value="JACALIN_LECTIN"/>
    <property type="match status" value="1"/>
</dbReference>